<dbReference type="PROSITE" id="PS00194">
    <property type="entry name" value="THIOREDOXIN_1"/>
    <property type="match status" value="1"/>
</dbReference>
<dbReference type="InterPro" id="IPR000866">
    <property type="entry name" value="AhpC/TSA"/>
</dbReference>
<evidence type="ECO:0000256" key="1">
    <source>
        <dbReference type="ARBA" id="ARBA00004196"/>
    </source>
</evidence>
<dbReference type="CDD" id="cd02966">
    <property type="entry name" value="TlpA_like_family"/>
    <property type="match status" value="1"/>
</dbReference>
<feature type="domain" description="Thioredoxin" evidence="5">
    <location>
        <begin position="55"/>
        <end position="193"/>
    </location>
</feature>
<evidence type="ECO:0000256" key="3">
    <source>
        <dbReference type="ARBA" id="ARBA00023157"/>
    </source>
</evidence>
<sequence>MKPRHALSLAVAAGVLTLATVGWLAFRLLDPGRSPADGGPAGLISSQQVTPEEGQKAADAVMMLTLPDLEGRPQAFSQWHGKVLVVNFWASWCAPCVEEMPAFSRLQGQFAAQGVQFVGIGIDDVDNMRTFVNSRPVSYPLLVATPAISETPGVQVKGLPYTLVISRDGRLEMSRLGRLDEARLEPILRRLLAR</sequence>
<dbReference type="PROSITE" id="PS51352">
    <property type="entry name" value="THIOREDOXIN_2"/>
    <property type="match status" value="1"/>
</dbReference>
<evidence type="ECO:0000313" key="7">
    <source>
        <dbReference type="Proteomes" id="UP000199169"/>
    </source>
</evidence>
<dbReference type="Proteomes" id="UP000199169">
    <property type="component" value="Unassembled WGS sequence"/>
</dbReference>
<keyword evidence="4" id="KW-0676">Redox-active center</keyword>
<evidence type="ECO:0000256" key="2">
    <source>
        <dbReference type="ARBA" id="ARBA00022748"/>
    </source>
</evidence>
<dbReference type="Pfam" id="PF00578">
    <property type="entry name" value="AhpC-TSA"/>
    <property type="match status" value="1"/>
</dbReference>
<gene>
    <name evidence="6" type="ORF">ACCAA_200092</name>
</gene>
<name>A0A1A8XLP9_9PROT</name>
<dbReference type="RefSeq" id="WP_186406492.1">
    <property type="nucleotide sequence ID" value="NZ_FLQX01000095.1"/>
</dbReference>
<dbReference type="SUPFAM" id="SSF52833">
    <property type="entry name" value="Thioredoxin-like"/>
    <property type="match status" value="1"/>
</dbReference>
<keyword evidence="2" id="KW-0201">Cytochrome c-type biogenesis</keyword>
<dbReference type="PANTHER" id="PTHR42852:SF6">
    <property type="entry name" value="THIOL:DISULFIDE INTERCHANGE PROTEIN DSBE"/>
    <property type="match status" value="1"/>
</dbReference>
<dbReference type="STRING" id="1860102.ACCAA_200092"/>
<keyword evidence="3" id="KW-1015">Disulfide bond</keyword>
<protein>
    <submittedName>
        <fullName evidence="6">Redoxin domain protein</fullName>
    </submittedName>
</protein>
<evidence type="ECO:0000313" key="6">
    <source>
        <dbReference type="EMBL" id="SBT05337.1"/>
    </source>
</evidence>
<accession>A0A1A8XLP9</accession>
<dbReference type="InterPro" id="IPR017937">
    <property type="entry name" value="Thioredoxin_CS"/>
</dbReference>
<dbReference type="EMBL" id="FLQX01000095">
    <property type="protein sequence ID" value="SBT05337.1"/>
    <property type="molecule type" value="Genomic_DNA"/>
</dbReference>
<proteinExistence type="predicted"/>
<dbReference type="InterPro" id="IPR013766">
    <property type="entry name" value="Thioredoxin_domain"/>
</dbReference>
<dbReference type="AlphaFoldDB" id="A0A1A8XLP9"/>
<evidence type="ECO:0000259" key="5">
    <source>
        <dbReference type="PROSITE" id="PS51352"/>
    </source>
</evidence>
<dbReference type="GO" id="GO:0017004">
    <property type="term" value="P:cytochrome complex assembly"/>
    <property type="evidence" value="ECO:0007669"/>
    <property type="project" value="UniProtKB-KW"/>
</dbReference>
<dbReference type="GO" id="GO:0016209">
    <property type="term" value="F:antioxidant activity"/>
    <property type="evidence" value="ECO:0007669"/>
    <property type="project" value="InterPro"/>
</dbReference>
<evidence type="ECO:0000256" key="4">
    <source>
        <dbReference type="ARBA" id="ARBA00023284"/>
    </source>
</evidence>
<organism evidence="6 7">
    <name type="scientific">Candidatus Accumulibacter aalborgensis</name>
    <dbReference type="NCBI Taxonomy" id="1860102"/>
    <lineage>
        <taxon>Bacteria</taxon>
        <taxon>Pseudomonadati</taxon>
        <taxon>Pseudomonadota</taxon>
        <taxon>Betaproteobacteria</taxon>
        <taxon>Candidatus Accumulibacter</taxon>
    </lineage>
</organism>
<dbReference type="InterPro" id="IPR036249">
    <property type="entry name" value="Thioredoxin-like_sf"/>
</dbReference>
<dbReference type="GO" id="GO:0015036">
    <property type="term" value="F:disulfide oxidoreductase activity"/>
    <property type="evidence" value="ECO:0007669"/>
    <property type="project" value="UniProtKB-ARBA"/>
</dbReference>
<comment type="subcellular location">
    <subcellularLocation>
        <location evidence="1">Cell envelope</location>
    </subcellularLocation>
</comment>
<keyword evidence="7" id="KW-1185">Reference proteome</keyword>
<reference evidence="6 7" key="1">
    <citation type="submission" date="2016-06" db="EMBL/GenBank/DDBJ databases">
        <authorList>
            <person name="Kjaerup R.B."/>
            <person name="Dalgaard T.S."/>
            <person name="Juul-Madsen H.R."/>
        </authorList>
    </citation>
    <scope>NUCLEOTIDE SEQUENCE [LARGE SCALE GENOMIC DNA]</scope>
    <source>
        <strain evidence="6">3</strain>
    </source>
</reference>
<dbReference type="Gene3D" id="3.40.30.10">
    <property type="entry name" value="Glutaredoxin"/>
    <property type="match status" value="1"/>
</dbReference>
<dbReference type="GO" id="GO:0030313">
    <property type="term" value="C:cell envelope"/>
    <property type="evidence" value="ECO:0007669"/>
    <property type="project" value="UniProtKB-SubCell"/>
</dbReference>
<dbReference type="PANTHER" id="PTHR42852">
    <property type="entry name" value="THIOL:DISULFIDE INTERCHANGE PROTEIN DSBE"/>
    <property type="match status" value="1"/>
</dbReference>
<dbReference type="InterPro" id="IPR050553">
    <property type="entry name" value="Thioredoxin_ResA/DsbE_sf"/>
</dbReference>